<accession>A0AAX2JEE9</accession>
<evidence type="ECO:0000259" key="1">
    <source>
        <dbReference type="Pfam" id="PF01243"/>
    </source>
</evidence>
<organism evidence="2 3">
    <name type="scientific">Fusobacterium ulcerans</name>
    <dbReference type="NCBI Taxonomy" id="861"/>
    <lineage>
        <taxon>Bacteria</taxon>
        <taxon>Fusobacteriati</taxon>
        <taxon>Fusobacteriota</taxon>
        <taxon>Fusobacteriia</taxon>
        <taxon>Fusobacteriales</taxon>
        <taxon>Fusobacteriaceae</taxon>
        <taxon>Fusobacterium</taxon>
    </lineage>
</organism>
<dbReference type="GeneID" id="78454273"/>
<dbReference type="Pfam" id="PF01243">
    <property type="entry name" value="PNPOx_N"/>
    <property type="match status" value="1"/>
</dbReference>
<dbReference type="InterPro" id="IPR011576">
    <property type="entry name" value="Pyridox_Oxase_N"/>
</dbReference>
<proteinExistence type="predicted"/>
<dbReference type="KEGG" id="ful:C4N20_05600"/>
<dbReference type="SUPFAM" id="SSF50475">
    <property type="entry name" value="FMN-binding split barrel"/>
    <property type="match status" value="1"/>
</dbReference>
<evidence type="ECO:0000313" key="3">
    <source>
        <dbReference type="Proteomes" id="UP000249008"/>
    </source>
</evidence>
<dbReference type="InterPro" id="IPR012349">
    <property type="entry name" value="Split_barrel_FMN-bd"/>
</dbReference>
<dbReference type="PANTHER" id="PTHR34818:SF1">
    <property type="entry name" value="PROTEIN BLI-3"/>
    <property type="match status" value="1"/>
</dbReference>
<name>A0AAX2JEE9_9FUSO</name>
<dbReference type="PANTHER" id="PTHR34818">
    <property type="entry name" value="PROTEIN BLI-3"/>
    <property type="match status" value="1"/>
</dbReference>
<dbReference type="EMBL" id="LS483487">
    <property type="protein sequence ID" value="SQJ15471.1"/>
    <property type="molecule type" value="Genomic_DNA"/>
</dbReference>
<dbReference type="Proteomes" id="UP000249008">
    <property type="component" value="Chromosome 1"/>
</dbReference>
<dbReference type="Gene3D" id="2.30.110.10">
    <property type="entry name" value="Electron Transport, Fmn-binding Protein, Chain A"/>
    <property type="match status" value="1"/>
</dbReference>
<protein>
    <submittedName>
        <fullName evidence="2">Uncharacterized conserved protein</fullName>
    </submittedName>
</protein>
<evidence type="ECO:0000313" key="2">
    <source>
        <dbReference type="EMBL" id="SQJ15471.1"/>
    </source>
</evidence>
<sequence length="134" mass="15513">MNEVLNFLKSNPVQFFATVGLDNKPKVRPFQFMLEKDGKLFFCTSNEKEVYKEIKSNPYVELCSSSLESVWVRLHGKVVFKNDPDIKSKILENNPLIKSIYQTPDNPIFEIFYLEGAEAVFYDFSGNPPKEYSL</sequence>
<feature type="domain" description="Pyridoxamine 5'-phosphate oxidase N-terminal" evidence="1">
    <location>
        <begin position="3"/>
        <end position="90"/>
    </location>
</feature>
<reference evidence="2 3" key="1">
    <citation type="submission" date="2018-06" db="EMBL/GenBank/DDBJ databases">
        <authorList>
            <consortium name="Pathogen Informatics"/>
            <person name="Doyle S."/>
        </authorList>
    </citation>
    <scope>NUCLEOTIDE SEQUENCE [LARGE SCALE GENOMIC DNA]</scope>
    <source>
        <strain evidence="2 3">NCTC12112</strain>
    </source>
</reference>
<gene>
    <name evidence="2" type="ORF">NCTC12112_03007</name>
</gene>
<dbReference type="InterPro" id="IPR052917">
    <property type="entry name" value="Stress-Dev_Protein"/>
</dbReference>
<dbReference type="RefSeq" id="WP_005979771.1">
    <property type="nucleotide sequence ID" value="NZ_CABKNW010000004.1"/>
</dbReference>
<dbReference type="AlphaFoldDB" id="A0AAX2JEE9"/>